<feature type="compositionally biased region" description="Low complexity" evidence="1">
    <location>
        <begin position="34"/>
        <end position="48"/>
    </location>
</feature>
<organism evidence="2">
    <name type="scientific">Kwoniella bestiolae CBS 10118</name>
    <dbReference type="NCBI Taxonomy" id="1296100"/>
    <lineage>
        <taxon>Eukaryota</taxon>
        <taxon>Fungi</taxon>
        <taxon>Dikarya</taxon>
        <taxon>Basidiomycota</taxon>
        <taxon>Agaricomycotina</taxon>
        <taxon>Tremellomycetes</taxon>
        <taxon>Tremellales</taxon>
        <taxon>Cryptococcaceae</taxon>
        <taxon>Kwoniella</taxon>
    </lineage>
</organism>
<proteinExistence type="predicted"/>
<dbReference type="STRING" id="1296100.A0A1B9FS55"/>
<dbReference type="VEuPathDB" id="FungiDB:I302_08372"/>
<sequence>MPPRSSRSAAKEAETPGSKRKRQSSPHSPLKVVLPSPSTLPKLSSASPEKADGDVDHDPKRQRLSLKINLITEKPKDVKVDEVVEGAISKQTREALSKVIAQMAVNLPAPLNNILALWLPPSFAQNQENTLGYVLKQPSLTWDQLVDIIHLFSENLLVPCQYPNPVPARAQFHLPMPPLPSHFRPHIIYNFCASMHSLLLEIEPRVGNDGVFVERWALMQKTPQAGEWFTSAVDVREVQKRKGEESNLLESMAERGDAFANGNAISLQSTYGGDASRTTPTLSESLIRRASLKMNRWKEKRAQQGSGGFGSIPRGGFTPSFGPTIDSYHATGSQGYYSTLDGMHERARHREWARRVLRRSKSIDQGGYHGSLDVDKGKEKQSVDDVLAENGDLIEELQAWQEVRVRKSVPAITEREQHVAEELLSSLSKLTGNLPPADMLPASTSKVGLAHELARRFLPVSSPSIRGTLDPRRPQALHDNVTVKPRTLTGQAMGGSSNPPLSSPHAPPPIKVGVMPPPPIPQYVAPPAHTLPAGARQGNNHRPSSTPSRGSYPYTPTPPIGNTIYNNRPTTTLNPASPSPVNSTSQANSAPYPRPSVGPGPSNLRQSFGPGTPGPPPPSGNTGIVYGMSNSAGGASVRGMMMPGTTR</sequence>
<gene>
    <name evidence="2" type="ORF">I302_08372</name>
</gene>
<feature type="compositionally biased region" description="Polar residues" evidence="1">
    <location>
        <begin position="563"/>
        <end position="589"/>
    </location>
</feature>
<protein>
    <submittedName>
        <fullName evidence="2">Uncharacterized protein</fullName>
    </submittedName>
</protein>
<feature type="compositionally biased region" description="Pro residues" evidence="1">
    <location>
        <begin position="501"/>
        <end position="521"/>
    </location>
</feature>
<evidence type="ECO:0000313" key="2">
    <source>
        <dbReference type="EMBL" id="OCF21598.1"/>
    </source>
</evidence>
<reference evidence="2" key="2">
    <citation type="submission" date="2014-01" db="EMBL/GenBank/DDBJ databases">
        <title>Evolution of pathogenesis and genome organization in the Tremellales.</title>
        <authorList>
            <person name="Cuomo C."/>
            <person name="Litvintseva A."/>
            <person name="Heitman J."/>
            <person name="Chen Y."/>
            <person name="Sun S."/>
            <person name="Springer D."/>
            <person name="Dromer F."/>
            <person name="Young S."/>
            <person name="Zeng Q."/>
            <person name="Chapman S."/>
            <person name="Gujja S."/>
            <person name="Saif S."/>
            <person name="Birren B."/>
        </authorList>
    </citation>
    <scope>NUCLEOTIDE SEQUENCE</scope>
    <source>
        <strain evidence="2">CBS 10118</strain>
    </source>
</reference>
<dbReference type="AlphaFoldDB" id="A0A1B9FS55"/>
<accession>A0A1B9FS55</accession>
<dbReference type="OrthoDB" id="2593364at2759"/>
<feature type="compositionally biased region" description="Basic and acidic residues" evidence="1">
    <location>
        <begin position="49"/>
        <end position="61"/>
    </location>
</feature>
<reference evidence="2" key="1">
    <citation type="submission" date="2013-07" db="EMBL/GenBank/DDBJ databases">
        <title>The Genome Sequence of Cryptococcus bestiolae CBS10118.</title>
        <authorList>
            <consortium name="The Broad Institute Genome Sequencing Platform"/>
            <person name="Cuomo C."/>
            <person name="Litvintseva A."/>
            <person name="Chen Y."/>
            <person name="Heitman J."/>
            <person name="Sun S."/>
            <person name="Springer D."/>
            <person name="Dromer F."/>
            <person name="Young S.K."/>
            <person name="Zeng Q."/>
            <person name="Gargeya S."/>
            <person name="Fitzgerald M."/>
            <person name="Abouelleil A."/>
            <person name="Alvarado L."/>
            <person name="Berlin A.M."/>
            <person name="Chapman S.B."/>
            <person name="Dewar J."/>
            <person name="Goldberg J."/>
            <person name="Griggs A."/>
            <person name="Gujja S."/>
            <person name="Hansen M."/>
            <person name="Howarth C."/>
            <person name="Imamovic A."/>
            <person name="Larimer J."/>
            <person name="McCowan C."/>
            <person name="Murphy C."/>
            <person name="Pearson M."/>
            <person name="Priest M."/>
            <person name="Roberts A."/>
            <person name="Saif S."/>
            <person name="Shea T."/>
            <person name="Sykes S."/>
            <person name="Wortman J."/>
            <person name="Nusbaum C."/>
            <person name="Birren B."/>
        </authorList>
    </citation>
    <scope>NUCLEOTIDE SEQUENCE [LARGE SCALE GENOMIC DNA]</scope>
    <source>
        <strain evidence="2">CBS 10118</strain>
    </source>
</reference>
<name>A0A1B9FS55_9TREE</name>
<feature type="compositionally biased region" description="Polar residues" evidence="1">
    <location>
        <begin position="537"/>
        <end position="549"/>
    </location>
</feature>
<feature type="region of interest" description="Disordered" evidence="1">
    <location>
        <begin position="1"/>
        <end position="61"/>
    </location>
</feature>
<dbReference type="EMBL" id="KI894026">
    <property type="protein sequence ID" value="OCF21598.1"/>
    <property type="molecule type" value="Genomic_DNA"/>
</dbReference>
<evidence type="ECO:0000256" key="1">
    <source>
        <dbReference type="SAM" id="MobiDB-lite"/>
    </source>
</evidence>
<feature type="region of interest" description="Disordered" evidence="1">
    <location>
        <begin position="487"/>
        <end position="647"/>
    </location>
</feature>